<dbReference type="OrthoDB" id="6472404at2759"/>
<dbReference type="EMBL" id="BGPR01039973">
    <property type="protein sequence ID" value="GBO16025.1"/>
    <property type="molecule type" value="Genomic_DNA"/>
</dbReference>
<sequence length="164" mass="18622">DKRRNFPPTPENADRSDTSRLVASGDIPSVAATREPAERRLSKIVCGFLFFFHSCPLHFDSVSRNVATNDSEEPHLQVLPTAFAKEWNFSLIGHLVPKQVVNYDDDYTGGDSRVMKKLELFYHSAQKLIMMIAGGYTEPLSFNCRLAETRSLLREFVRIQTLKS</sequence>
<feature type="non-terminal residue" evidence="2">
    <location>
        <position position="1"/>
    </location>
</feature>
<keyword evidence="3" id="KW-1185">Reference proteome</keyword>
<gene>
    <name evidence="2" type="ORF">AVEN_192876_1</name>
    <name evidence="1" type="ORF">AVEN_94018_1</name>
</gene>
<reference evidence="2 3" key="1">
    <citation type="journal article" date="2019" name="Sci. Rep.">
        <title>Orb-weaving spider Araneus ventricosus genome elucidates the spidroin gene catalogue.</title>
        <authorList>
            <person name="Kono N."/>
            <person name="Nakamura H."/>
            <person name="Ohtoshi R."/>
            <person name="Moran D.A.P."/>
            <person name="Shinohara A."/>
            <person name="Yoshida Y."/>
            <person name="Fujiwara M."/>
            <person name="Mori M."/>
            <person name="Tomita M."/>
            <person name="Arakawa K."/>
        </authorList>
    </citation>
    <scope>NUCLEOTIDE SEQUENCE [LARGE SCALE GENOMIC DNA]</scope>
</reference>
<dbReference type="EMBL" id="BGPR01040009">
    <property type="protein sequence ID" value="GBO16080.1"/>
    <property type="molecule type" value="Genomic_DNA"/>
</dbReference>
<accession>A0A4Y2UWU4</accession>
<evidence type="ECO:0000313" key="2">
    <source>
        <dbReference type="EMBL" id="GBO16080.1"/>
    </source>
</evidence>
<proteinExistence type="predicted"/>
<dbReference type="AlphaFoldDB" id="A0A4Y2UWU4"/>
<evidence type="ECO:0000313" key="3">
    <source>
        <dbReference type="Proteomes" id="UP000499080"/>
    </source>
</evidence>
<protein>
    <submittedName>
        <fullName evidence="2">Uncharacterized protein</fullName>
    </submittedName>
</protein>
<organism evidence="2 3">
    <name type="scientific">Araneus ventricosus</name>
    <name type="common">Orbweaver spider</name>
    <name type="synonym">Epeira ventricosa</name>
    <dbReference type="NCBI Taxonomy" id="182803"/>
    <lineage>
        <taxon>Eukaryota</taxon>
        <taxon>Metazoa</taxon>
        <taxon>Ecdysozoa</taxon>
        <taxon>Arthropoda</taxon>
        <taxon>Chelicerata</taxon>
        <taxon>Arachnida</taxon>
        <taxon>Araneae</taxon>
        <taxon>Araneomorphae</taxon>
        <taxon>Entelegynae</taxon>
        <taxon>Araneoidea</taxon>
        <taxon>Araneidae</taxon>
        <taxon>Araneus</taxon>
    </lineage>
</organism>
<comment type="caution">
    <text evidence="2">The sequence shown here is derived from an EMBL/GenBank/DDBJ whole genome shotgun (WGS) entry which is preliminary data.</text>
</comment>
<dbReference type="Proteomes" id="UP000499080">
    <property type="component" value="Unassembled WGS sequence"/>
</dbReference>
<name>A0A4Y2UWU4_ARAVE</name>
<evidence type="ECO:0000313" key="1">
    <source>
        <dbReference type="EMBL" id="GBO16025.1"/>
    </source>
</evidence>